<dbReference type="PANTHER" id="PTHR11406">
    <property type="entry name" value="PHOSPHOGLYCERATE KINASE"/>
    <property type="match status" value="1"/>
</dbReference>
<feature type="binding site" evidence="14">
    <location>
        <position position="40"/>
    </location>
    <ligand>
        <name>(2R)-3-phosphoglycerate</name>
        <dbReference type="ChEBI" id="CHEBI:58272"/>
    </ligand>
</feature>
<dbReference type="GO" id="GO:0005524">
    <property type="term" value="F:ATP binding"/>
    <property type="evidence" value="ECO:0007669"/>
    <property type="project" value="UniProtKB-KW"/>
</dbReference>
<evidence type="ECO:0000256" key="12">
    <source>
        <dbReference type="ARBA" id="ARBA00023152"/>
    </source>
</evidence>
<dbReference type="GO" id="GO:0043531">
    <property type="term" value="F:ADP binding"/>
    <property type="evidence" value="ECO:0007669"/>
    <property type="project" value="TreeGrafter"/>
</dbReference>
<evidence type="ECO:0000256" key="5">
    <source>
        <dbReference type="ARBA" id="ARBA00013061"/>
    </source>
</evidence>
<evidence type="ECO:0000256" key="2">
    <source>
        <dbReference type="ARBA" id="ARBA00004496"/>
    </source>
</evidence>
<comment type="pathway">
    <text evidence="3 13">Carbohydrate degradation; glycolysis; pyruvate from D-glyceraldehyde 3-phosphate: step 2/5.</text>
</comment>
<dbReference type="InterPro" id="IPR001576">
    <property type="entry name" value="Phosphoglycerate_kinase"/>
</dbReference>
<feature type="binding site" evidence="14">
    <location>
        <position position="120"/>
    </location>
    <ligand>
        <name>(2R)-3-phosphoglycerate</name>
        <dbReference type="ChEBI" id="CHEBI:58272"/>
    </ligand>
</feature>
<accession>A0A977PKE8</accession>
<dbReference type="PROSITE" id="PS00111">
    <property type="entry name" value="PGLYCERATE_KINASE"/>
    <property type="match status" value="1"/>
</dbReference>
<evidence type="ECO:0000256" key="7">
    <source>
        <dbReference type="ARBA" id="ARBA00022490"/>
    </source>
</evidence>
<evidence type="ECO:0000313" key="18">
    <source>
        <dbReference type="Proteomes" id="UP001063698"/>
    </source>
</evidence>
<dbReference type="Proteomes" id="UP001063698">
    <property type="component" value="Chromosome"/>
</dbReference>
<dbReference type="AlphaFoldDB" id="A0A977PKE8"/>
<dbReference type="HAMAP" id="MF_00145">
    <property type="entry name" value="Phosphoglyc_kinase"/>
    <property type="match status" value="1"/>
</dbReference>
<dbReference type="Pfam" id="PF00162">
    <property type="entry name" value="PGK"/>
    <property type="match status" value="1"/>
</dbReference>
<dbReference type="InterPro" id="IPR015824">
    <property type="entry name" value="Phosphoglycerate_kinase_N"/>
</dbReference>
<dbReference type="FunFam" id="3.40.50.1260:FF:000006">
    <property type="entry name" value="Phosphoglycerate kinase"/>
    <property type="match status" value="1"/>
</dbReference>
<evidence type="ECO:0000256" key="4">
    <source>
        <dbReference type="ARBA" id="ARBA00008982"/>
    </source>
</evidence>
<dbReference type="PIRSF" id="PIRSF000724">
    <property type="entry name" value="Pgk"/>
    <property type="match status" value="1"/>
</dbReference>
<dbReference type="EMBL" id="CP006868">
    <property type="protein sequence ID" value="UXD21210.1"/>
    <property type="molecule type" value="Genomic_DNA"/>
</dbReference>
<comment type="catalytic activity">
    <reaction evidence="1 13 16">
        <text>(2R)-3-phosphoglycerate + ATP = (2R)-3-phospho-glyceroyl phosphate + ADP</text>
        <dbReference type="Rhea" id="RHEA:14801"/>
        <dbReference type="ChEBI" id="CHEBI:30616"/>
        <dbReference type="ChEBI" id="CHEBI:57604"/>
        <dbReference type="ChEBI" id="CHEBI:58272"/>
        <dbReference type="ChEBI" id="CHEBI:456216"/>
        <dbReference type="EC" id="2.7.2.3"/>
    </reaction>
</comment>
<feature type="binding site" evidence="13">
    <location>
        <position position="120"/>
    </location>
    <ligand>
        <name>substrate</name>
    </ligand>
</feature>
<evidence type="ECO:0000313" key="17">
    <source>
        <dbReference type="EMBL" id="UXD21210.1"/>
    </source>
</evidence>
<dbReference type="PRINTS" id="PR00477">
    <property type="entry name" value="PHGLYCKINASE"/>
</dbReference>
<keyword evidence="10 13" id="KW-0418">Kinase</keyword>
<evidence type="ECO:0000256" key="16">
    <source>
        <dbReference type="RuleBase" id="RU000532"/>
    </source>
</evidence>
<sequence length="411" mass="44681">MSQLKLPTLDDIDVSGKKVLLRVDFNSPVGDNEELLDDSRIRAHVPTIKELLERGAAVVVVSHQGRPGESDFITLEPHAAKLSALLGQSVQFVEDVMGPEARRRIKNLKPGEVLLLDNVRFLAEENINAPPEVQEKTYLVRRLAKLFDYYVNDAFATAHRSQPSIVGFPMVLPSVMGRLMQKEVEALSKIFNPKVSPKVFVLGGGKVPDSLSIIENIVENKVADRILTTGLLSELFLVAKGIDLGESNMKFLEKKGILSLVPKARKLLLSGAPIDVPLDFVTVDEEGNVKVEPAYNVTGLIRDIGPATIRSYSELIKEAKVVVMRGPAGVMEDPRFRKGTKELVRAALESGAFTIFGGGHLTAVIEELGMKDRVGHISTGGGALLAFLSGKELPALKALEISARKFGLIKG</sequence>
<name>A0A977PKE8_9CREN</name>
<feature type="binding site" evidence="13 14">
    <location>
        <begin position="24"/>
        <end position="26"/>
    </location>
    <ligand>
        <name>substrate</name>
    </ligand>
</feature>
<evidence type="ECO:0000256" key="1">
    <source>
        <dbReference type="ARBA" id="ARBA00000642"/>
    </source>
</evidence>
<dbReference type="InterPro" id="IPR015911">
    <property type="entry name" value="Phosphoglycerate_kinase_CS"/>
</dbReference>
<keyword evidence="12 13" id="KW-0324">Glycolysis</keyword>
<keyword evidence="8 13" id="KW-0808">Transferase</keyword>
<dbReference type="Gene3D" id="3.40.50.1260">
    <property type="entry name" value="Phosphoglycerate kinase, N-terminal domain"/>
    <property type="match status" value="2"/>
</dbReference>
<dbReference type="PANTHER" id="PTHR11406:SF23">
    <property type="entry name" value="PHOSPHOGLYCERATE KINASE 1, CHLOROPLASTIC-RELATED"/>
    <property type="match status" value="1"/>
</dbReference>
<dbReference type="FunFam" id="3.40.50.1260:FF:000012">
    <property type="entry name" value="Phosphoglycerate kinase"/>
    <property type="match status" value="1"/>
</dbReference>
<feature type="binding site" evidence="14">
    <location>
        <position position="160"/>
    </location>
    <ligand>
        <name>(2R)-3-phosphoglycerate</name>
        <dbReference type="ChEBI" id="CHEBI:58272"/>
    </ligand>
</feature>
<dbReference type="GO" id="GO:0005829">
    <property type="term" value="C:cytosol"/>
    <property type="evidence" value="ECO:0007669"/>
    <property type="project" value="TreeGrafter"/>
</dbReference>
<dbReference type="GO" id="GO:0004618">
    <property type="term" value="F:phosphoglycerate kinase activity"/>
    <property type="evidence" value="ECO:0007669"/>
    <property type="project" value="UniProtKB-UniRule"/>
</dbReference>
<evidence type="ECO:0000256" key="15">
    <source>
        <dbReference type="PIRSR" id="PIRSR000724-2"/>
    </source>
</evidence>
<dbReference type="KEGG" id="ipc:IPA_01380"/>
<protein>
    <recommendedName>
        <fullName evidence="6 13">Phosphoglycerate kinase</fullName>
        <ecNumber evidence="5 13">2.7.2.3</ecNumber>
    </recommendedName>
</protein>
<keyword evidence="7 13" id="KW-0963">Cytoplasm</keyword>
<feature type="binding site" evidence="13">
    <location>
        <position position="160"/>
    </location>
    <ligand>
        <name>substrate</name>
    </ligand>
</feature>
<evidence type="ECO:0000256" key="13">
    <source>
        <dbReference type="HAMAP-Rule" id="MF_00145"/>
    </source>
</evidence>
<organism evidence="17 18">
    <name type="scientific">Ignicoccus pacificus DSM 13166</name>
    <dbReference type="NCBI Taxonomy" id="940294"/>
    <lineage>
        <taxon>Archaea</taxon>
        <taxon>Thermoproteota</taxon>
        <taxon>Thermoprotei</taxon>
        <taxon>Desulfurococcales</taxon>
        <taxon>Desulfurococcaceae</taxon>
        <taxon>Ignicoccus</taxon>
    </lineage>
</organism>
<comment type="subcellular location">
    <subcellularLocation>
        <location evidence="2 13">Cytoplasm</location>
    </subcellularLocation>
</comment>
<dbReference type="GO" id="GO:0006094">
    <property type="term" value="P:gluconeogenesis"/>
    <property type="evidence" value="ECO:0007669"/>
    <property type="project" value="TreeGrafter"/>
</dbReference>
<dbReference type="GO" id="GO:0006096">
    <property type="term" value="P:glycolytic process"/>
    <property type="evidence" value="ECO:0007669"/>
    <property type="project" value="UniProtKB-UniRule"/>
</dbReference>
<feature type="binding site" evidence="13 14">
    <location>
        <begin position="63"/>
        <end position="66"/>
    </location>
    <ligand>
        <name>substrate</name>
    </ligand>
</feature>
<gene>
    <name evidence="13" type="primary">pgk</name>
    <name evidence="17" type="ORF">IPA_01380</name>
</gene>
<evidence type="ECO:0000256" key="6">
    <source>
        <dbReference type="ARBA" id="ARBA00016471"/>
    </source>
</evidence>
<keyword evidence="9 13" id="KW-0547">Nucleotide-binding</keyword>
<evidence type="ECO:0000256" key="8">
    <source>
        <dbReference type="ARBA" id="ARBA00022679"/>
    </source>
</evidence>
<dbReference type="InterPro" id="IPR036043">
    <property type="entry name" value="Phosphoglycerate_kinase_sf"/>
</dbReference>
<proteinExistence type="inferred from homology"/>
<comment type="subunit">
    <text evidence="13">Monomer.</text>
</comment>
<evidence type="ECO:0000256" key="14">
    <source>
        <dbReference type="PIRSR" id="PIRSR000724-1"/>
    </source>
</evidence>
<dbReference type="EC" id="2.7.2.3" evidence="5 13"/>
<reference evidence="17" key="1">
    <citation type="submission" date="2013-11" db="EMBL/GenBank/DDBJ databases">
        <title>Comparative genomics of Ignicoccus.</title>
        <authorList>
            <person name="Podar M."/>
        </authorList>
    </citation>
    <scope>NUCLEOTIDE SEQUENCE</scope>
    <source>
        <strain evidence="17">DSM 13166</strain>
    </source>
</reference>
<feature type="binding site" evidence="13">
    <location>
        <begin position="358"/>
        <end position="361"/>
    </location>
    <ligand>
        <name>ATP</name>
        <dbReference type="ChEBI" id="CHEBI:30616"/>
    </ligand>
</feature>
<feature type="binding site" evidence="13">
    <location>
        <position position="40"/>
    </location>
    <ligand>
        <name>substrate</name>
    </ligand>
</feature>
<comment type="caution">
    <text evidence="13">Lacks conserved residue(s) required for the propagation of feature annotation.</text>
</comment>
<dbReference type="SUPFAM" id="SSF53748">
    <property type="entry name" value="Phosphoglycerate kinase"/>
    <property type="match status" value="1"/>
</dbReference>
<evidence type="ECO:0000256" key="11">
    <source>
        <dbReference type="ARBA" id="ARBA00022840"/>
    </source>
</evidence>
<comment type="similarity">
    <text evidence="4 13 16">Belongs to the phosphoglycerate kinase family.</text>
</comment>
<keyword evidence="18" id="KW-1185">Reference proteome</keyword>
<feature type="binding site" evidence="13 15">
    <location>
        <position position="332"/>
    </location>
    <ligand>
        <name>ATP</name>
        <dbReference type="ChEBI" id="CHEBI:30616"/>
    </ligand>
</feature>
<evidence type="ECO:0000256" key="3">
    <source>
        <dbReference type="ARBA" id="ARBA00004838"/>
    </source>
</evidence>
<evidence type="ECO:0000256" key="10">
    <source>
        <dbReference type="ARBA" id="ARBA00022777"/>
    </source>
</evidence>
<keyword evidence="11 13" id="KW-0067">ATP-binding</keyword>
<evidence type="ECO:0000256" key="9">
    <source>
        <dbReference type="ARBA" id="ARBA00022741"/>
    </source>
</evidence>